<keyword evidence="1" id="KW-0689">Ribosomal protein</keyword>
<evidence type="ECO:0000313" key="4">
    <source>
        <dbReference type="Proteomes" id="UP000007431"/>
    </source>
</evidence>
<proteinExistence type="predicted"/>
<dbReference type="GeneID" id="9588744"/>
<dbReference type="AlphaFoldDB" id="D8QAH7"/>
<dbReference type="InParanoid" id="D8QAH7"/>
<keyword evidence="2" id="KW-0687">Ribonucleoprotein</keyword>
<evidence type="ECO:0000256" key="1">
    <source>
        <dbReference type="ARBA" id="ARBA00022980"/>
    </source>
</evidence>
<dbReference type="EMBL" id="GL377308">
    <property type="protein sequence ID" value="EFI95406.1"/>
    <property type="molecule type" value="Genomic_DNA"/>
</dbReference>
<organism evidence="4">
    <name type="scientific">Schizophyllum commune (strain H4-8 / FGSC 9210)</name>
    <name type="common">Split gill fungus</name>
    <dbReference type="NCBI Taxonomy" id="578458"/>
    <lineage>
        <taxon>Eukaryota</taxon>
        <taxon>Fungi</taxon>
        <taxon>Dikarya</taxon>
        <taxon>Basidiomycota</taxon>
        <taxon>Agaricomycotina</taxon>
        <taxon>Agaricomycetes</taxon>
        <taxon>Agaricomycetidae</taxon>
        <taxon>Agaricales</taxon>
        <taxon>Schizophyllaceae</taxon>
        <taxon>Schizophyllum</taxon>
    </lineage>
</organism>
<name>D8QAH7_SCHCM</name>
<dbReference type="Proteomes" id="UP000007431">
    <property type="component" value="Unassembled WGS sequence"/>
</dbReference>
<gene>
    <name evidence="3" type="ORF">SCHCODRAFT_110916</name>
</gene>
<protein>
    <submittedName>
        <fullName evidence="3">Uncharacterized protein</fullName>
    </submittedName>
</protein>
<dbReference type="CDD" id="cd06089">
    <property type="entry name" value="KOW_RPL26"/>
    <property type="match status" value="1"/>
</dbReference>
<dbReference type="InterPro" id="IPR041988">
    <property type="entry name" value="Ribosomal_uL24_KOW"/>
</dbReference>
<feature type="non-terminal residue" evidence="3">
    <location>
        <position position="337"/>
    </location>
</feature>
<dbReference type="GO" id="GO:0003723">
    <property type="term" value="F:RNA binding"/>
    <property type="evidence" value="ECO:0007669"/>
    <property type="project" value="InterPro"/>
</dbReference>
<dbReference type="HOGENOM" id="CLU_824272_0_0_1"/>
<dbReference type="OrthoDB" id="1688503at2759"/>
<dbReference type="RefSeq" id="XP_003030309.1">
    <property type="nucleotide sequence ID" value="XM_003030263.1"/>
</dbReference>
<evidence type="ECO:0000313" key="3">
    <source>
        <dbReference type="EMBL" id="EFI95406.1"/>
    </source>
</evidence>
<dbReference type="KEGG" id="scm:SCHCO_01155212"/>
<evidence type="ECO:0000256" key="2">
    <source>
        <dbReference type="ARBA" id="ARBA00023274"/>
    </source>
</evidence>
<dbReference type="GO" id="GO:1990904">
    <property type="term" value="C:ribonucleoprotein complex"/>
    <property type="evidence" value="ECO:0007669"/>
    <property type="project" value="UniProtKB-KW"/>
</dbReference>
<keyword evidence="4" id="KW-1185">Reference proteome</keyword>
<reference evidence="3 4" key="1">
    <citation type="journal article" date="2010" name="Nat. Biotechnol.">
        <title>Genome sequence of the model mushroom Schizophyllum commune.</title>
        <authorList>
            <person name="Ohm R.A."/>
            <person name="de Jong J.F."/>
            <person name="Lugones L.G."/>
            <person name="Aerts A."/>
            <person name="Kothe E."/>
            <person name="Stajich J.E."/>
            <person name="de Vries R.P."/>
            <person name="Record E."/>
            <person name="Levasseur A."/>
            <person name="Baker S.E."/>
            <person name="Bartholomew K.A."/>
            <person name="Coutinho P.M."/>
            <person name="Erdmann S."/>
            <person name="Fowler T.J."/>
            <person name="Gathman A.C."/>
            <person name="Lombard V."/>
            <person name="Henrissat B."/>
            <person name="Knabe N."/>
            <person name="Kuees U."/>
            <person name="Lilly W.W."/>
            <person name="Lindquist E."/>
            <person name="Lucas S."/>
            <person name="Magnuson J.K."/>
            <person name="Piumi F."/>
            <person name="Raudaskoski M."/>
            <person name="Salamov A."/>
            <person name="Schmutz J."/>
            <person name="Schwarze F.W.M.R."/>
            <person name="vanKuyk P.A."/>
            <person name="Horton J.S."/>
            <person name="Grigoriev I.V."/>
            <person name="Woesten H.A.B."/>
        </authorList>
    </citation>
    <scope>NUCLEOTIDE SEQUENCE [LARGE SCALE GENOMIC DNA]</scope>
    <source>
        <strain evidence="4">H4-8 / FGSC 9210</strain>
    </source>
</reference>
<dbReference type="VEuPathDB" id="FungiDB:SCHCODRAFT_01155212"/>
<dbReference type="GO" id="GO:0005840">
    <property type="term" value="C:ribosome"/>
    <property type="evidence" value="ECO:0007669"/>
    <property type="project" value="UniProtKB-KW"/>
</dbReference>
<accession>D8QAH7</accession>
<sequence length="337" mass="38155">MLRELRALQERPRRRPAKSIVFFAHVHSVEGILGDDFCVHGRRFDYGQPVPRMTNARRLHLKPGEVVVVVTRRMECNVGAILACSRPSRDVALVTQVLIQPQVLVYPEATHRLPSNKDRTARGLQSTTRRRCCTPARRERVQFVEQVTVSHPTSEAVAGFTRVIALCLMDSRSNGSPSGERRDRVYKIRLGRRVLACNQVSVGSRVLVPVGGAPRQVQRVFPSHPLLEGDYHRIGRGKYKSRDGKVTQVYRKKWVTSRSLVSITRCPPAVSKHYDTKFTHEARINSCLFSLPPPSPPLPPTLARPPAQCRPRLRKFNMSRAPIQALRQRIDVRRAAP</sequence>